<protein>
    <submittedName>
        <fullName evidence="2">Uncharacterized protein</fullName>
    </submittedName>
</protein>
<evidence type="ECO:0000313" key="3">
    <source>
        <dbReference type="Proteomes" id="UP000625711"/>
    </source>
</evidence>
<comment type="caution">
    <text evidence="2">The sequence shown here is derived from an EMBL/GenBank/DDBJ whole genome shotgun (WGS) entry which is preliminary data.</text>
</comment>
<dbReference type="Proteomes" id="UP000625711">
    <property type="component" value="Unassembled WGS sequence"/>
</dbReference>
<gene>
    <name evidence="2" type="ORF">GWI33_014545</name>
</gene>
<name>A0A834M8Z9_RHYFE</name>
<reference evidence="2" key="1">
    <citation type="submission" date="2020-08" db="EMBL/GenBank/DDBJ databases">
        <title>Genome sequencing and assembly of the red palm weevil Rhynchophorus ferrugineus.</title>
        <authorList>
            <person name="Dias G.B."/>
            <person name="Bergman C.M."/>
            <person name="Manee M."/>
        </authorList>
    </citation>
    <scope>NUCLEOTIDE SEQUENCE</scope>
    <source>
        <strain evidence="2">AA-2017</strain>
        <tissue evidence="2">Whole larva</tissue>
    </source>
</reference>
<keyword evidence="3" id="KW-1185">Reference proteome</keyword>
<proteinExistence type="predicted"/>
<dbReference type="AlphaFoldDB" id="A0A834M8Z9"/>
<sequence>MEIVTRCDRTKTGKTAERAFYDRIRNVWKTIAESASTSTVTECRACHRPPLIGRRAFCGYLRQGSISSTSRRQRTIPDGSDGGRRSLQALDT</sequence>
<evidence type="ECO:0000256" key="1">
    <source>
        <dbReference type="SAM" id="MobiDB-lite"/>
    </source>
</evidence>
<organism evidence="2 3">
    <name type="scientific">Rhynchophorus ferrugineus</name>
    <name type="common">Red palm weevil</name>
    <name type="synonym">Curculio ferrugineus</name>
    <dbReference type="NCBI Taxonomy" id="354439"/>
    <lineage>
        <taxon>Eukaryota</taxon>
        <taxon>Metazoa</taxon>
        <taxon>Ecdysozoa</taxon>
        <taxon>Arthropoda</taxon>
        <taxon>Hexapoda</taxon>
        <taxon>Insecta</taxon>
        <taxon>Pterygota</taxon>
        <taxon>Neoptera</taxon>
        <taxon>Endopterygota</taxon>
        <taxon>Coleoptera</taxon>
        <taxon>Polyphaga</taxon>
        <taxon>Cucujiformia</taxon>
        <taxon>Curculionidae</taxon>
        <taxon>Dryophthorinae</taxon>
        <taxon>Rhynchophorus</taxon>
    </lineage>
</organism>
<dbReference type="EMBL" id="JAACXV010013726">
    <property type="protein sequence ID" value="KAF7272701.1"/>
    <property type="molecule type" value="Genomic_DNA"/>
</dbReference>
<evidence type="ECO:0000313" key="2">
    <source>
        <dbReference type="EMBL" id="KAF7272701.1"/>
    </source>
</evidence>
<accession>A0A834M8Z9</accession>
<feature type="region of interest" description="Disordered" evidence="1">
    <location>
        <begin position="66"/>
        <end position="92"/>
    </location>
</feature>